<dbReference type="PANTHER" id="PTHR43355:SF2">
    <property type="entry name" value="FLAVIN REDUCTASE (NADPH)"/>
    <property type="match status" value="1"/>
</dbReference>
<dbReference type="RefSeq" id="WP_345705310.1">
    <property type="nucleotide sequence ID" value="NZ_BAABKV010000001.1"/>
</dbReference>
<dbReference type="Pfam" id="PF13460">
    <property type="entry name" value="NAD_binding_10"/>
    <property type="match status" value="1"/>
</dbReference>
<protein>
    <submittedName>
        <fullName evidence="2">NAD(P)-binding oxidoreductase</fullName>
    </submittedName>
</protein>
<evidence type="ECO:0000259" key="1">
    <source>
        <dbReference type="Pfam" id="PF13460"/>
    </source>
</evidence>
<proteinExistence type="predicted"/>
<organism evidence="2 3">
    <name type="scientific">Kitasatospora paranensis</name>
    <dbReference type="NCBI Taxonomy" id="258053"/>
    <lineage>
        <taxon>Bacteria</taxon>
        <taxon>Bacillati</taxon>
        <taxon>Actinomycetota</taxon>
        <taxon>Actinomycetes</taxon>
        <taxon>Kitasatosporales</taxon>
        <taxon>Streptomycetaceae</taxon>
        <taxon>Kitasatospora</taxon>
    </lineage>
</organism>
<name>A0ABW2GAI3_9ACTN</name>
<keyword evidence="3" id="KW-1185">Reference proteome</keyword>
<evidence type="ECO:0000313" key="3">
    <source>
        <dbReference type="Proteomes" id="UP001596435"/>
    </source>
</evidence>
<reference evidence="3" key="1">
    <citation type="journal article" date="2019" name="Int. J. Syst. Evol. Microbiol.">
        <title>The Global Catalogue of Microorganisms (GCM) 10K type strain sequencing project: providing services to taxonomists for standard genome sequencing and annotation.</title>
        <authorList>
            <consortium name="The Broad Institute Genomics Platform"/>
            <consortium name="The Broad Institute Genome Sequencing Center for Infectious Disease"/>
            <person name="Wu L."/>
            <person name="Ma J."/>
        </authorList>
    </citation>
    <scope>NUCLEOTIDE SEQUENCE [LARGE SCALE GENOMIC DNA]</scope>
    <source>
        <strain evidence="3">CGMCC 1.12859</strain>
    </source>
</reference>
<dbReference type="Gene3D" id="3.40.50.720">
    <property type="entry name" value="NAD(P)-binding Rossmann-like Domain"/>
    <property type="match status" value="1"/>
</dbReference>
<gene>
    <name evidence="2" type="ORF">ACFQMG_37025</name>
</gene>
<comment type="caution">
    <text evidence="2">The sequence shown here is derived from an EMBL/GenBank/DDBJ whole genome shotgun (WGS) entry which is preliminary data.</text>
</comment>
<dbReference type="InterPro" id="IPR036291">
    <property type="entry name" value="NAD(P)-bd_dom_sf"/>
</dbReference>
<dbReference type="SUPFAM" id="SSF51735">
    <property type="entry name" value="NAD(P)-binding Rossmann-fold domains"/>
    <property type="match status" value="1"/>
</dbReference>
<evidence type="ECO:0000313" key="2">
    <source>
        <dbReference type="EMBL" id="MFC7185162.1"/>
    </source>
</evidence>
<dbReference type="PANTHER" id="PTHR43355">
    <property type="entry name" value="FLAVIN REDUCTASE (NADPH)"/>
    <property type="match status" value="1"/>
</dbReference>
<dbReference type="InterPro" id="IPR016040">
    <property type="entry name" value="NAD(P)-bd_dom"/>
</dbReference>
<dbReference type="InterPro" id="IPR051606">
    <property type="entry name" value="Polyketide_Oxido-like"/>
</dbReference>
<feature type="domain" description="NAD(P)-binding" evidence="1">
    <location>
        <begin position="8"/>
        <end position="216"/>
    </location>
</feature>
<accession>A0ABW2GAI3</accession>
<sequence>MKLTVFAATGGIGRQILDQALAAGHETTAVVRNPARLAVDGQPPDAARIVTADLAAADPAVLEAAVEGADAVLSGLGARSTAEAGVAQRGTRAMIRAMQATGVRRLVVVSAAPVGTVPTPARPAPPRHDPGDGFVMRHVLNPMIKTILRAHYADLALMEEAVLASGLDWTVVRPPKLTDRPPTGVYRTAVGRNVRGGWSVPRADVAHHMLQVLDEPQTVRRIVSIAA</sequence>
<dbReference type="EMBL" id="JBHTAJ010000152">
    <property type="protein sequence ID" value="MFC7185162.1"/>
    <property type="molecule type" value="Genomic_DNA"/>
</dbReference>
<dbReference type="Proteomes" id="UP001596435">
    <property type="component" value="Unassembled WGS sequence"/>
</dbReference>